<accession>A0AAV4TG75</accession>
<gene>
    <name evidence="1" type="ORF">CEXT_749131</name>
</gene>
<name>A0AAV4TG75_CAEEX</name>
<organism evidence="1 2">
    <name type="scientific">Caerostris extrusa</name>
    <name type="common">Bark spider</name>
    <name type="synonym">Caerostris bankana</name>
    <dbReference type="NCBI Taxonomy" id="172846"/>
    <lineage>
        <taxon>Eukaryota</taxon>
        <taxon>Metazoa</taxon>
        <taxon>Ecdysozoa</taxon>
        <taxon>Arthropoda</taxon>
        <taxon>Chelicerata</taxon>
        <taxon>Arachnida</taxon>
        <taxon>Araneae</taxon>
        <taxon>Araneomorphae</taxon>
        <taxon>Entelegynae</taxon>
        <taxon>Araneoidea</taxon>
        <taxon>Araneidae</taxon>
        <taxon>Caerostris</taxon>
    </lineage>
</organism>
<dbReference type="Proteomes" id="UP001054945">
    <property type="component" value="Unassembled WGS sequence"/>
</dbReference>
<dbReference type="EMBL" id="BPLR01011034">
    <property type="protein sequence ID" value="GIY43797.1"/>
    <property type="molecule type" value="Genomic_DNA"/>
</dbReference>
<reference evidence="1 2" key="1">
    <citation type="submission" date="2021-06" db="EMBL/GenBank/DDBJ databases">
        <title>Caerostris extrusa draft genome.</title>
        <authorList>
            <person name="Kono N."/>
            <person name="Arakawa K."/>
        </authorList>
    </citation>
    <scope>NUCLEOTIDE SEQUENCE [LARGE SCALE GENOMIC DNA]</scope>
</reference>
<protein>
    <submittedName>
        <fullName evidence="1">Uncharacterized protein</fullName>
    </submittedName>
</protein>
<sequence>MDPILLRGWDGELRISLSADDACGQSVTWNILAFKFIPIHSHDGHAVLQTKKIVRKISIQNAIPAKSPSLSGGTQRPEEREICNRSEPIKGISLSVKERIRSHCKCRFIVDKVGLAARAESLCHVYCWRRRVKGKKKMIGNGGSIRPRNKWIKRNVNLR</sequence>
<evidence type="ECO:0000313" key="2">
    <source>
        <dbReference type="Proteomes" id="UP001054945"/>
    </source>
</evidence>
<proteinExistence type="predicted"/>
<evidence type="ECO:0000313" key="1">
    <source>
        <dbReference type="EMBL" id="GIY43797.1"/>
    </source>
</evidence>
<comment type="caution">
    <text evidence="1">The sequence shown here is derived from an EMBL/GenBank/DDBJ whole genome shotgun (WGS) entry which is preliminary data.</text>
</comment>
<keyword evidence="2" id="KW-1185">Reference proteome</keyword>
<dbReference type="AlphaFoldDB" id="A0AAV4TG75"/>